<gene>
    <name evidence="2" type="ORF">SASPL_111855</name>
</gene>
<protein>
    <recommendedName>
        <fullName evidence="4">Transmembrane protein</fullName>
    </recommendedName>
</protein>
<reference evidence="2" key="2">
    <citation type="submission" date="2020-08" db="EMBL/GenBank/DDBJ databases">
        <title>Plant Genome Project.</title>
        <authorList>
            <person name="Zhang R.-G."/>
        </authorList>
    </citation>
    <scope>NUCLEOTIDE SEQUENCE</scope>
    <source>
        <strain evidence="2">Huo1</strain>
        <tissue evidence="2">Leaf</tissue>
    </source>
</reference>
<keyword evidence="3" id="KW-1185">Reference proteome</keyword>
<organism evidence="2">
    <name type="scientific">Salvia splendens</name>
    <name type="common">Scarlet sage</name>
    <dbReference type="NCBI Taxonomy" id="180675"/>
    <lineage>
        <taxon>Eukaryota</taxon>
        <taxon>Viridiplantae</taxon>
        <taxon>Streptophyta</taxon>
        <taxon>Embryophyta</taxon>
        <taxon>Tracheophyta</taxon>
        <taxon>Spermatophyta</taxon>
        <taxon>Magnoliopsida</taxon>
        <taxon>eudicotyledons</taxon>
        <taxon>Gunneridae</taxon>
        <taxon>Pentapetalae</taxon>
        <taxon>asterids</taxon>
        <taxon>lamiids</taxon>
        <taxon>Lamiales</taxon>
        <taxon>Lamiaceae</taxon>
        <taxon>Nepetoideae</taxon>
        <taxon>Mentheae</taxon>
        <taxon>Salviinae</taxon>
        <taxon>Salvia</taxon>
        <taxon>Salvia subgen. Calosphace</taxon>
        <taxon>core Calosphace</taxon>
    </lineage>
</organism>
<reference evidence="2" key="1">
    <citation type="submission" date="2018-01" db="EMBL/GenBank/DDBJ databases">
        <authorList>
            <person name="Mao J.F."/>
        </authorList>
    </citation>
    <scope>NUCLEOTIDE SEQUENCE</scope>
    <source>
        <strain evidence="2">Huo1</strain>
        <tissue evidence="2">Leaf</tissue>
    </source>
</reference>
<keyword evidence="1" id="KW-0812">Transmembrane</keyword>
<dbReference type="PANTHER" id="PTHR37741:SF1">
    <property type="entry name" value="TRANSMEMBRANE PROTEIN"/>
    <property type="match status" value="1"/>
</dbReference>
<dbReference type="Proteomes" id="UP000298416">
    <property type="component" value="Unassembled WGS sequence"/>
</dbReference>
<evidence type="ECO:0000256" key="1">
    <source>
        <dbReference type="SAM" id="Phobius"/>
    </source>
</evidence>
<keyword evidence="1" id="KW-1133">Transmembrane helix</keyword>
<dbReference type="PANTHER" id="PTHR37741">
    <property type="entry name" value="TRANSMEMBRANE PROTEIN"/>
    <property type="match status" value="1"/>
</dbReference>
<evidence type="ECO:0000313" key="3">
    <source>
        <dbReference type="Proteomes" id="UP000298416"/>
    </source>
</evidence>
<sequence>MTSSGEAFPTVELEKELHPGSNKEFEVDSVSSAVEKEAAERKERERKDALRSFKKAIIVSGIVVAVAGAVFTITKKIREKTVAGAVFAVTKTIIKKSI</sequence>
<name>A0A8X8Y9P7_SALSN</name>
<feature type="transmembrane region" description="Helical" evidence="1">
    <location>
        <begin position="56"/>
        <end position="74"/>
    </location>
</feature>
<dbReference type="EMBL" id="PNBA02000004">
    <property type="protein sequence ID" value="KAG6427609.1"/>
    <property type="molecule type" value="Genomic_DNA"/>
</dbReference>
<keyword evidence="1" id="KW-0472">Membrane</keyword>
<comment type="caution">
    <text evidence="2">The sequence shown here is derived from an EMBL/GenBank/DDBJ whole genome shotgun (WGS) entry which is preliminary data.</text>
</comment>
<proteinExistence type="predicted"/>
<evidence type="ECO:0000313" key="2">
    <source>
        <dbReference type="EMBL" id="KAG6427609.1"/>
    </source>
</evidence>
<evidence type="ECO:0008006" key="4">
    <source>
        <dbReference type="Google" id="ProtNLM"/>
    </source>
</evidence>
<accession>A0A8X8Y9P7</accession>
<dbReference type="AlphaFoldDB" id="A0A8X8Y9P7"/>